<reference evidence="2 3" key="1">
    <citation type="submission" date="2016-10" db="EMBL/GenBank/DDBJ databases">
        <authorList>
            <person name="de Groot N.N."/>
        </authorList>
    </citation>
    <scope>NUCLEOTIDE SEQUENCE [LARGE SCALE GENOMIC DNA]</scope>
    <source>
        <strain evidence="2 3">DSM 22788</strain>
    </source>
</reference>
<dbReference type="InterPro" id="IPR036754">
    <property type="entry name" value="YbaK/aa-tRNA-synt-asso_dom_sf"/>
</dbReference>
<dbReference type="OrthoDB" id="9796920at2"/>
<dbReference type="Proteomes" id="UP000182690">
    <property type="component" value="Unassembled WGS sequence"/>
</dbReference>
<dbReference type="PANTHER" id="PTHR30411:SF1">
    <property type="entry name" value="CYTOPLASMIC PROTEIN"/>
    <property type="match status" value="1"/>
</dbReference>
<sequence length="151" mass="15456">MSTDVEPYAAAARDAAARGLAVSFVARTPGERPAPVEGVELVKTIVVQTKRGFVLVLTPVDAQFSWAKLRAHLGVNKLSLPDADGALAATGYVRGTITPLGAAGSWPVVLDARLAGRRIAIGSGSAEYGALVAADELVDAYSAAVVDLAAE</sequence>
<protein>
    <submittedName>
        <fullName evidence="2">Cys-tRNA(Pro) deacylase, prolyl-tRNA editing enzyme YbaK/EbsC</fullName>
    </submittedName>
</protein>
<dbReference type="Pfam" id="PF04073">
    <property type="entry name" value="tRNA_edit"/>
    <property type="match status" value="1"/>
</dbReference>
<dbReference type="RefSeq" id="WP_010154804.1">
    <property type="nucleotide sequence ID" value="NZ_FNKB01000001.1"/>
</dbReference>
<organism evidence="2 3">
    <name type="scientific">Leucobacter chromiiresistens</name>
    <dbReference type="NCBI Taxonomy" id="1079994"/>
    <lineage>
        <taxon>Bacteria</taxon>
        <taxon>Bacillati</taxon>
        <taxon>Actinomycetota</taxon>
        <taxon>Actinomycetes</taxon>
        <taxon>Micrococcales</taxon>
        <taxon>Microbacteriaceae</taxon>
        <taxon>Leucobacter</taxon>
    </lineage>
</organism>
<proteinExistence type="predicted"/>
<dbReference type="InterPro" id="IPR007214">
    <property type="entry name" value="YbaK/aa-tRNA-synth-assoc-dom"/>
</dbReference>
<dbReference type="Gene3D" id="3.90.960.10">
    <property type="entry name" value="YbaK/aminoacyl-tRNA synthetase-associated domain"/>
    <property type="match status" value="1"/>
</dbReference>
<evidence type="ECO:0000259" key="1">
    <source>
        <dbReference type="Pfam" id="PF04073"/>
    </source>
</evidence>
<name>A0A1H0Z241_9MICO</name>
<dbReference type="PANTHER" id="PTHR30411">
    <property type="entry name" value="CYTOPLASMIC PROTEIN"/>
    <property type="match status" value="1"/>
</dbReference>
<dbReference type="SUPFAM" id="SSF55826">
    <property type="entry name" value="YbaK/ProRS associated domain"/>
    <property type="match status" value="1"/>
</dbReference>
<evidence type="ECO:0000313" key="3">
    <source>
        <dbReference type="Proteomes" id="UP000182690"/>
    </source>
</evidence>
<dbReference type="CDD" id="cd04332">
    <property type="entry name" value="YbaK_like"/>
    <property type="match status" value="1"/>
</dbReference>
<feature type="domain" description="YbaK/aminoacyl-tRNA synthetase-associated" evidence="1">
    <location>
        <begin position="35"/>
        <end position="138"/>
    </location>
</feature>
<gene>
    <name evidence="2" type="ORF">SAMN04488565_1380</name>
</gene>
<dbReference type="eggNOG" id="COG2606">
    <property type="taxonomic scope" value="Bacteria"/>
</dbReference>
<dbReference type="STRING" id="1079994.SAMN04488565_1380"/>
<evidence type="ECO:0000313" key="2">
    <source>
        <dbReference type="EMBL" id="SDQ21489.1"/>
    </source>
</evidence>
<accession>A0A1H0Z241</accession>
<dbReference type="EMBL" id="FNKB01000001">
    <property type="protein sequence ID" value="SDQ21489.1"/>
    <property type="molecule type" value="Genomic_DNA"/>
</dbReference>
<dbReference type="GO" id="GO:0002161">
    <property type="term" value="F:aminoacyl-tRNA deacylase activity"/>
    <property type="evidence" value="ECO:0007669"/>
    <property type="project" value="InterPro"/>
</dbReference>
<dbReference type="AlphaFoldDB" id="A0A1H0Z241"/>